<proteinExistence type="predicted"/>
<feature type="non-terminal residue" evidence="1">
    <location>
        <position position="1"/>
    </location>
</feature>
<dbReference type="HOGENOM" id="CLU_2711665_0_0_1"/>
<protein>
    <submittedName>
        <fullName evidence="1">Uncharacterized protein</fullName>
    </submittedName>
</protein>
<accession>A0A0D0D354</accession>
<dbReference type="AlphaFoldDB" id="A0A0D0D354"/>
<name>A0A0D0D354_9AGAM</name>
<gene>
    <name evidence="1" type="ORF">PAXRUDRAFT_153771</name>
</gene>
<keyword evidence="2" id="KW-1185">Reference proteome</keyword>
<dbReference type="EMBL" id="KN825626">
    <property type="protein sequence ID" value="KIK82448.1"/>
    <property type="molecule type" value="Genomic_DNA"/>
</dbReference>
<reference evidence="1 2" key="1">
    <citation type="submission" date="2014-04" db="EMBL/GenBank/DDBJ databases">
        <authorList>
            <consortium name="DOE Joint Genome Institute"/>
            <person name="Kuo A."/>
            <person name="Kohler A."/>
            <person name="Jargeat P."/>
            <person name="Nagy L.G."/>
            <person name="Floudas D."/>
            <person name="Copeland A."/>
            <person name="Barry K.W."/>
            <person name="Cichocki N."/>
            <person name="Veneault-Fourrey C."/>
            <person name="LaButti K."/>
            <person name="Lindquist E.A."/>
            <person name="Lipzen A."/>
            <person name="Lundell T."/>
            <person name="Morin E."/>
            <person name="Murat C."/>
            <person name="Sun H."/>
            <person name="Tunlid A."/>
            <person name="Henrissat B."/>
            <person name="Grigoriev I.V."/>
            <person name="Hibbett D.S."/>
            <person name="Martin F."/>
            <person name="Nordberg H.P."/>
            <person name="Cantor M.N."/>
            <person name="Hua S.X."/>
        </authorList>
    </citation>
    <scope>NUCLEOTIDE SEQUENCE [LARGE SCALE GENOMIC DNA]</scope>
    <source>
        <strain evidence="1 2">Ve08.2h10</strain>
    </source>
</reference>
<organism evidence="1 2">
    <name type="scientific">Paxillus rubicundulus Ve08.2h10</name>
    <dbReference type="NCBI Taxonomy" id="930991"/>
    <lineage>
        <taxon>Eukaryota</taxon>
        <taxon>Fungi</taxon>
        <taxon>Dikarya</taxon>
        <taxon>Basidiomycota</taxon>
        <taxon>Agaricomycotina</taxon>
        <taxon>Agaricomycetes</taxon>
        <taxon>Agaricomycetidae</taxon>
        <taxon>Boletales</taxon>
        <taxon>Paxilineae</taxon>
        <taxon>Paxillaceae</taxon>
        <taxon>Paxillus</taxon>
    </lineage>
</organism>
<reference evidence="2" key="2">
    <citation type="submission" date="2015-01" db="EMBL/GenBank/DDBJ databases">
        <title>Evolutionary Origins and Diversification of the Mycorrhizal Mutualists.</title>
        <authorList>
            <consortium name="DOE Joint Genome Institute"/>
            <consortium name="Mycorrhizal Genomics Consortium"/>
            <person name="Kohler A."/>
            <person name="Kuo A."/>
            <person name="Nagy L.G."/>
            <person name="Floudas D."/>
            <person name="Copeland A."/>
            <person name="Barry K.W."/>
            <person name="Cichocki N."/>
            <person name="Veneault-Fourrey C."/>
            <person name="LaButti K."/>
            <person name="Lindquist E.A."/>
            <person name="Lipzen A."/>
            <person name="Lundell T."/>
            <person name="Morin E."/>
            <person name="Murat C."/>
            <person name="Riley R."/>
            <person name="Ohm R."/>
            <person name="Sun H."/>
            <person name="Tunlid A."/>
            <person name="Henrissat B."/>
            <person name="Grigoriev I.V."/>
            <person name="Hibbett D.S."/>
            <person name="Martin F."/>
        </authorList>
    </citation>
    <scope>NUCLEOTIDE SEQUENCE [LARGE SCALE GENOMIC DNA]</scope>
    <source>
        <strain evidence="2">Ve08.2h10</strain>
    </source>
</reference>
<evidence type="ECO:0000313" key="2">
    <source>
        <dbReference type="Proteomes" id="UP000054538"/>
    </source>
</evidence>
<dbReference type="Proteomes" id="UP000054538">
    <property type="component" value="Unassembled WGS sequence"/>
</dbReference>
<evidence type="ECO:0000313" key="1">
    <source>
        <dbReference type="EMBL" id="KIK82448.1"/>
    </source>
</evidence>
<sequence>PPTLVFDPTHLSLIPPTCFEPHLLVFGLFLTPPAWFSAPPICPRPCLFAFDPTCLFWTPLACLWPNLLILDPT</sequence>
<dbReference type="InParanoid" id="A0A0D0D354"/>